<protein>
    <submittedName>
        <fullName evidence="2">Glycosyltransferase</fullName>
    </submittedName>
</protein>
<gene>
    <name evidence="2" type="ORF">D2E26_0728</name>
</gene>
<keyword evidence="2" id="KW-0808">Transferase</keyword>
<feature type="transmembrane region" description="Helical" evidence="1">
    <location>
        <begin position="313"/>
        <end position="337"/>
    </location>
</feature>
<accession>A0A430FTN3</accession>
<keyword evidence="1" id="KW-0812">Transmembrane</keyword>
<proteinExistence type="predicted"/>
<dbReference type="EMBL" id="QXGM01000001">
    <property type="protein sequence ID" value="RSX56165.1"/>
    <property type="molecule type" value="Genomic_DNA"/>
</dbReference>
<organism evidence="2 3">
    <name type="scientific">Bifidobacterium dolichotidis</name>
    <dbReference type="NCBI Taxonomy" id="2306976"/>
    <lineage>
        <taxon>Bacteria</taxon>
        <taxon>Bacillati</taxon>
        <taxon>Actinomycetota</taxon>
        <taxon>Actinomycetes</taxon>
        <taxon>Bifidobacteriales</taxon>
        <taxon>Bifidobacteriaceae</taxon>
        <taxon>Bifidobacterium</taxon>
    </lineage>
</organism>
<name>A0A430FTN3_9BIFI</name>
<feature type="transmembrane region" description="Helical" evidence="1">
    <location>
        <begin position="531"/>
        <end position="555"/>
    </location>
</feature>
<feature type="transmembrane region" description="Helical" evidence="1">
    <location>
        <begin position="179"/>
        <end position="198"/>
    </location>
</feature>
<evidence type="ECO:0000313" key="2">
    <source>
        <dbReference type="EMBL" id="RSX56165.1"/>
    </source>
</evidence>
<feature type="transmembrane region" description="Helical" evidence="1">
    <location>
        <begin position="653"/>
        <end position="676"/>
    </location>
</feature>
<sequence>MTTMTSHESTTLITRAWYRTAWLMVVGVVLAVLAEIVVFNLPYWRTIGASTDSDTAITTTGSGLERMKNGAVKVTDARKSYFEVHQDGSSEYLRVESLKPDANYWSGTYGTVHLRVEPLGNGCTSSYISVSPLSQHSMYVKVPQCNASTVRVWIQEPAGSKTRLTNVRANVTVPFSFDWARVLTMLIIWALIVLWIPGSPLWRTQLNTHSWWQRLALLAIFGVVIWYAVARVRHALMVGTAPALSTPHQYTFDFNQYGYVADALLHGRTWLDLPVPDALAQSASPHDIATRTQLIKDGVNPIYWDFAFYNGHWYSYFGVIPAVLLFLPFQLITSIWIPGGMMLPAAAAEPVFMTLYTVFAVLFAMRLLKRVRPHITVAAATMLTVAFMLGSDALYFWYRVNFYSIPISCGLFLLMLGMWLWLGATKDENQDKGQAKAEAETEVEGNTKAKVEAEVQAQSKAARFPRRGIWKVEGAQPLSLPHVAGGALCIAATFGCRPTFALAALLGIAIFWPQLRALWVARHVAGSGRLLAHIVIAVFVPALIVTIPVLMYNYVRFGSLFDFGNAYQMTVADMTTFRSPAQNILPTIFYYLLLPLRFESQFPFLALSPTPLPAWSYTEPCIGGLLCFMPLATLAFVAPFMHRKIRATGLSGLIYGSLTLAVVLLVFDTVVGGFSWRYMADFGWLLMIAAICVAAIWCQKYRLGRWVVFVAVIFALVIAALSCFTIGREDSLIANETALYHSIQSWVSLL</sequence>
<keyword evidence="3" id="KW-1185">Reference proteome</keyword>
<dbReference type="AlphaFoldDB" id="A0A430FTN3"/>
<feature type="transmembrane region" description="Helical" evidence="1">
    <location>
        <begin position="706"/>
        <end position="727"/>
    </location>
</feature>
<feature type="transmembrane region" description="Helical" evidence="1">
    <location>
        <begin position="210"/>
        <end position="229"/>
    </location>
</feature>
<feature type="transmembrane region" description="Helical" evidence="1">
    <location>
        <begin position="20"/>
        <end position="41"/>
    </location>
</feature>
<reference evidence="2 3" key="1">
    <citation type="submission" date="2018-09" db="EMBL/GenBank/DDBJ databases">
        <title>Characterization of the phylogenetic diversity of five novel species belonging to the genus Bifidobacterium.</title>
        <authorList>
            <person name="Lugli G.A."/>
            <person name="Duranti S."/>
            <person name="Milani C."/>
        </authorList>
    </citation>
    <scope>NUCLEOTIDE SEQUENCE [LARGE SCALE GENOMIC DNA]</scope>
    <source>
        <strain evidence="2 3">2036B</strain>
    </source>
</reference>
<feature type="transmembrane region" description="Helical" evidence="1">
    <location>
        <begin position="682"/>
        <end position="699"/>
    </location>
</feature>
<feature type="transmembrane region" description="Helical" evidence="1">
    <location>
        <begin position="403"/>
        <end position="422"/>
    </location>
</feature>
<comment type="caution">
    <text evidence="2">The sequence shown here is derived from an EMBL/GenBank/DDBJ whole genome shotgun (WGS) entry which is preliminary data.</text>
</comment>
<feature type="transmembrane region" description="Helical" evidence="1">
    <location>
        <begin position="500"/>
        <end position="519"/>
    </location>
</feature>
<keyword evidence="1" id="KW-1133">Transmembrane helix</keyword>
<keyword evidence="1" id="KW-0472">Membrane</keyword>
<feature type="transmembrane region" description="Helical" evidence="1">
    <location>
        <begin position="377"/>
        <end position="397"/>
    </location>
</feature>
<dbReference type="GO" id="GO:0016740">
    <property type="term" value="F:transferase activity"/>
    <property type="evidence" value="ECO:0007669"/>
    <property type="project" value="UniProtKB-KW"/>
</dbReference>
<evidence type="ECO:0000313" key="3">
    <source>
        <dbReference type="Proteomes" id="UP000287609"/>
    </source>
</evidence>
<evidence type="ECO:0000256" key="1">
    <source>
        <dbReference type="SAM" id="Phobius"/>
    </source>
</evidence>
<feature type="transmembrane region" description="Helical" evidence="1">
    <location>
        <begin position="343"/>
        <end position="365"/>
    </location>
</feature>
<feature type="transmembrane region" description="Helical" evidence="1">
    <location>
        <begin position="622"/>
        <end position="641"/>
    </location>
</feature>
<dbReference type="Proteomes" id="UP000287609">
    <property type="component" value="Unassembled WGS sequence"/>
</dbReference>